<comment type="caution">
    <text evidence="1">The sequence shown here is derived from an EMBL/GenBank/DDBJ whole genome shotgun (WGS) entry which is preliminary data.</text>
</comment>
<name>A0A553BBB6_9FLAO</name>
<accession>A0A553BBB6</accession>
<dbReference type="EMBL" id="VJZL01000045">
    <property type="protein sequence ID" value="TRX05541.1"/>
    <property type="molecule type" value="Genomic_DNA"/>
</dbReference>
<dbReference type="RefSeq" id="WP_144065048.1">
    <property type="nucleotide sequence ID" value="NZ_VJZL01000045.1"/>
</dbReference>
<dbReference type="AlphaFoldDB" id="A0A553BBB6"/>
<gene>
    <name evidence="1" type="ORF">FNW11_16025</name>
</gene>
<organism evidence="1 2">
    <name type="scientific">Flavobacterium gawalongense</name>
    <dbReference type="NCBI Taxonomy" id="2594432"/>
    <lineage>
        <taxon>Bacteria</taxon>
        <taxon>Pseudomonadati</taxon>
        <taxon>Bacteroidota</taxon>
        <taxon>Flavobacteriia</taxon>
        <taxon>Flavobacteriales</taxon>
        <taxon>Flavobacteriaceae</taxon>
        <taxon>Flavobacterium</taxon>
    </lineage>
</organism>
<dbReference type="Proteomes" id="UP000318669">
    <property type="component" value="Unassembled WGS sequence"/>
</dbReference>
<evidence type="ECO:0000313" key="1">
    <source>
        <dbReference type="EMBL" id="TRX05541.1"/>
    </source>
</evidence>
<dbReference type="OrthoDB" id="1495442at2"/>
<proteinExistence type="predicted"/>
<evidence type="ECO:0000313" key="2">
    <source>
        <dbReference type="Proteomes" id="UP000318669"/>
    </source>
</evidence>
<sequence length="163" mass="19253">MKTVTKMGNRKRIKPKKLRKGDVVRAIDAGVKWEHIYFILEDQTEGNHVQCFSVCNLTGSKIPKGEHAFELSEYDLPEVWFKTKKPQTWLRCKDIKCIRKLQIIEELGNIIESHPKLWSDICRAFHSCRISEKFKNACDCEYEIIQREINLELYKEEDCECET</sequence>
<reference evidence="1 2" key="1">
    <citation type="submission" date="2019-07" db="EMBL/GenBank/DDBJ databases">
        <title>Novel species of Flavobacterium.</title>
        <authorList>
            <person name="Liu Q."/>
            <person name="Xin Y.-H."/>
        </authorList>
    </citation>
    <scope>NUCLEOTIDE SEQUENCE [LARGE SCALE GENOMIC DNA]</scope>
    <source>
        <strain evidence="1 2">GSR22</strain>
    </source>
</reference>
<protein>
    <submittedName>
        <fullName evidence="1">Uncharacterized protein</fullName>
    </submittedName>
</protein>